<dbReference type="Proteomes" id="UP001498398">
    <property type="component" value="Unassembled WGS sequence"/>
</dbReference>
<gene>
    <name evidence="2" type="ORF">VKT23_013245</name>
</gene>
<evidence type="ECO:0000256" key="1">
    <source>
        <dbReference type="SAM" id="SignalP"/>
    </source>
</evidence>
<dbReference type="EMBL" id="JBANRG010000035">
    <property type="protein sequence ID" value="KAK7449770.1"/>
    <property type="molecule type" value="Genomic_DNA"/>
</dbReference>
<evidence type="ECO:0000313" key="2">
    <source>
        <dbReference type="EMBL" id="KAK7449770.1"/>
    </source>
</evidence>
<comment type="caution">
    <text evidence="2">The sequence shown here is derived from an EMBL/GenBank/DDBJ whole genome shotgun (WGS) entry which is preliminary data.</text>
</comment>
<keyword evidence="1" id="KW-0732">Signal</keyword>
<name>A0ABR1J3X4_9AGAR</name>
<feature type="chain" id="PRO_5045358129" description="Fruit-body specific protein a" evidence="1">
    <location>
        <begin position="21"/>
        <end position="492"/>
    </location>
</feature>
<feature type="signal peptide" evidence="1">
    <location>
        <begin position="1"/>
        <end position="20"/>
    </location>
</feature>
<proteinExistence type="predicted"/>
<keyword evidence="3" id="KW-1185">Reference proteome</keyword>
<organism evidence="2 3">
    <name type="scientific">Marasmiellus scandens</name>
    <dbReference type="NCBI Taxonomy" id="2682957"/>
    <lineage>
        <taxon>Eukaryota</taxon>
        <taxon>Fungi</taxon>
        <taxon>Dikarya</taxon>
        <taxon>Basidiomycota</taxon>
        <taxon>Agaricomycotina</taxon>
        <taxon>Agaricomycetes</taxon>
        <taxon>Agaricomycetidae</taxon>
        <taxon>Agaricales</taxon>
        <taxon>Marasmiineae</taxon>
        <taxon>Omphalotaceae</taxon>
        <taxon>Marasmiellus</taxon>
    </lineage>
</organism>
<protein>
    <recommendedName>
        <fullName evidence="4">Fruit-body specific protein a</fullName>
    </recommendedName>
</protein>
<dbReference type="PANTHER" id="PTHR36578">
    <property type="entry name" value="CHROMOSOME 15, WHOLE GENOME SHOTGUN SEQUENCE"/>
    <property type="match status" value="1"/>
</dbReference>
<evidence type="ECO:0000313" key="3">
    <source>
        <dbReference type="Proteomes" id="UP001498398"/>
    </source>
</evidence>
<dbReference type="PANTHER" id="PTHR36578:SF1">
    <property type="entry name" value="APPLE DOMAIN-CONTAINING PROTEIN"/>
    <property type="match status" value="1"/>
</dbReference>
<reference evidence="2 3" key="1">
    <citation type="submission" date="2024-01" db="EMBL/GenBank/DDBJ databases">
        <title>A draft genome for the cacao thread blight pathogen Marasmiellus scandens.</title>
        <authorList>
            <person name="Baruah I.K."/>
            <person name="Leung J."/>
            <person name="Bukari Y."/>
            <person name="Amoako-Attah I."/>
            <person name="Meinhardt L.W."/>
            <person name="Bailey B.A."/>
            <person name="Cohen S.P."/>
        </authorList>
    </citation>
    <scope>NUCLEOTIDE SEQUENCE [LARGE SCALE GENOMIC DNA]</scope>
    <source>
        <strain evidence="2 3">GH-19</strain>
    </source>
</reference>
<accession>A0ABR1J3X4</accession>
<evidence type="ECO:0008006" key="4">
    <source>
        <dbReference type="Google" id="ProtNLM"/>
    </source>
</evidence>
<sequence>MLSTFRLVALATLAISLVEGATVVSPASKAITDTLGGPLDTNGTTTDTDTIVNTVSQVDQKSGATGDAPPNQPPPPVLVTAVDGVLTNQTVDSVASTSTRRGLVQRSASDYEQLFAGTGTGPNDRDGSIEGTAYLTYTVVDNSTYSVKQCLDFCDRVEGCVFANLYYEFNNPLLDFVFSEKSNLKCAVYGDIHTAAEKTNRGGQQQEEPPAGLTYIQQSSGWGAKSLVDPATPEGYDLVFGPTNGANNAPGYMGFTFLNRYDVQACADLCDTRGADAQGGGCAYFNIWRAVVNGVPTTYTCSMYYLVADESTAVNFGQGDLRVTLSRGYARKNVLPDGGFEGYDSCIGNGPFCFTSGYANWKGLSTGALDATIFHYIPYSHTGHSVGLLGSADGTDALPGTLTPTSPLQTVAGKQYSIQFFLNSDFSGPDLQKDTFVEVHWNNQIVDTIRPGFTHWKFFQYTVTAKGSDILQFHGGKAPAWNFIDDVKVYGA</sequence>